<keyword evidence="1" id="KW-0808">Transferase</keyword>
<accession>A0A558H4F1</accession>
<protein>
    <recommendedName>
        <fullName evidence="5">Maltokinase N-terminal cap domain-containing protein</fullName>
    </recommendedName>
</protein>
<reference evidence="6 7" key="1">
    <citation type="submission" date="2019-07" db="EMBL/GenBank/DDBJ databases">
        <title>Diversity of Bacteria from Kongsfjorden, Arctic.</title>
        <authorList>
            <person name="Yu Y."/>
        </authorList>
    </citation>
    <scope>NUCLEOTIDE SEQUENCE [LARGE SCALE GENOMIC DNA]</scope>
    <source>
        <strain evidence="6 7">SM1928</strain>
    </source>
</reference>
<dbReference type="GO" id="GO:0005524">
    <property type="term" value="F:ATP binding"/>
    <property type="evidence" value="ECO:0007669"/>
    <property type="project" value="UniProtKB-KW"/>
</dbReference>
<evidence type="ECO:0000259" key="5">
    <source>
        <dbReference type="Pfam" id="PF18085"/>
    </source>
</evidence>
<dbReference type="NCBIfam" id="NF047744">
    <property type="entry name" value="CG0192_rel"/>
    <property type="match status" value="1"/>
</dbReference>
<keyword evidence="4" id="KW-0067">ATP-binding</keyword>
<name>A0A558H4F1_PAENT</name>
<evidence type="ECO:0000256" key="3">
    <source>
        <dbReference type="ARBA" id="ARBA00022777"/>
    </source>
</evidence>
<dbReference type="OrthoDB" id="3787729at2"/>
<dbReference type="AlphaFoldDB" id="A0A558H4F1"/>
<comment type="caution">
    <text evidence="6">The sequence shown here is derived from an EMBL/GenBank/DDBJ whole genome shotgun (WGS) entry which is preliminary data.</text>
</comment>
<evidence type="ECO:0000256" key="2">
    <source>
        <dbReference type="ARBA" id="ARBA00022741"/>
    </source>
</evidence>
<dbReference type="Proteomes" id="UP000316500">
    <property type="component" value="Unassembled WGS sequence"/>
</dbReference>
<proteinExistence type="predicted"/>
<evidence type="ECO:0000313" key="6">
    <source>
        <dbReference type="EMBL" id="TVU64006.1"/>
    </source>
</evidence>
<organism evidence="6 7">
    <name type="scientific">Paenarthrobacter nitroguajacolicus</name>
    <name type="common">Arthrobacter nitroguajacolicus</name>
    <dbReference type="NCBI Taxonomy" id="211146"/>
    <lineage>
        <taxon>Bacteria</taxon>
        <taxon>Bacillati</taxon>
        <taxon>Actinomycetota</taxon>
        <taxon>Actinomycetes</taxon>
        <taxon>Micrococcales</taxon>
        <taxon>Micrococcaceae</taxon>
        <taxon>Paenarthrobacter</taxon>
    </lineage>
</organism>
<gene>
    <name evidence="6" type="ORF">FQP90_08445</name>
</gene>
<dbReference type="GO" id="GO:0016301">
    <property type="term" value="F:kinase activity"/>
    <property type="evidence" value="ECO:0007669"/>
    <property type="project" value="UniProtKB-KW"/>
</dbReference>
<evidence type="ECO:0000313" key="7">
    <source>
        <dbReference type="Proteomes" id="UP000316500"/>
    </source>
</evidence>
<feature type="domain" description="Maltokinase N-terminal cap" evidence="5">
    <location>
        <begin position="20"/>
        <end position="100"/>
    </location>
</feature>
<dbReference type="RefSeq" id="WP_144649283.1">
    <property type="nucleotide sequence ID" value="NZ_VNFK01000005.1"/>
</dbReference>
<evidence type="ECO:0000256" key="1">
    <source>
        <dbReference type="ARBA" id="ARBA00022679"/>
    </source>
</evidence>
<keyword evidence="3" id="KW-0418">Kinase</keyword>
<sequence length="216" mass="22780">MAIIHKATLSPSKLELIADYLPKQPWFIQEGAPELIGAYRFDDPAGEVGLETHIVAAGERIYQVPLSYRGFELAGAEEWLIGTMDHSVLGKRFVYDACADPIYVKALAAAILTGQKEAEQFVDGEPEPRPSTVTVKGSGTLDVGVPTLSASAPVSGSGVTIIDAGELRLKVARVVDVAADSSSNTAAAPELHGELTLNGTWAGLESPVELAAVIRD</sequence>
<dbReference type="InterPro" id="IPR040999">
    <property type="entry name" value="Mak_N_cap"/>
</dbReference>
<dbReference type="EMBL" id="VNFK01000005">
    <property type="protein sequence ID" value="TVU64006.1"/>
    <property type="molecule type" value="Genomic_DNA"/>
</dbReference>
<dbReference type="Pfam" id="PF18085">
    <property type="entry name" value="Mak_N_cap"/>
    <property type="match status" value="1"/>
</dbReference>
<keyword evidence="2" id="KW-0547">Nucleotide-binding</keyword>
<evidence type="ECO:0000256" key="4">
    <source>
        <dbReference type="ARBA" id="ARBA00022840"/>
    </source>
</evidence>